<evidence type="ECO:0000313" key="3">
    <source>
        <dbReference type="EMBL" id="MDE47573.1"/>
    </source>
</evidence>
<dbReference type="GO" id="GO:0003677">
    <property type="term" value="F:DNA binding"/>
    <property type="evidence" value="ECO:0007669"/>
    <property type="project" value="InterPro"/>
</dbReference>
<proteinExistence type="predicted"/>
<dbReference type="PANTHER" id="PTHR14289:SF16">
    <property type="entry name" value="POLYMERASE DELTA-INTERACTING PROTEIN 2"/>
    <property type="match status" value="1"/>
</dbReference>
<dbReference type="AlphaFoldDB" id="A0A6G1SCA6"/>
<dbReference type="InterPro" id="IPR011722">
    <property type="entry name" value="Hemimethylated_DNA-bd_dom"/>
</dbReference>
<dbReference type="InterPro" id="IPR007474">
    <property type="entry name" value="ApaG_domain"/>
</dbReference>
<feature type="compositionally biased region" description="Low complexity" evidence="1">
    <location>
        <begin position="124"/>
        <end position="134"/>
    </location>
</feature>
<sequence>MRSAVTRLGHGRHLTSDHLTPIAIRYYSTRLAEVGKFEEKLADENCYPPGQSFLHRIFGYRGVTLFPWLARVHDVDLRKQYSDTSGTLASAHRIVDSSNLESHKTSDKGGQSLSSTSRKRQKSKPSSSSLSSNDESNDYHDDDYDHIGRTSAHDESRANKFTNPQSTRFHPYYQVLIDTRDCPFVSNRTQTEAVTFLGHPDNSKSVYSIKGLDYVAHEDILPYTSYEETPIRHELHKKLFKYNPDAVGSKYTPSDLLDSWRSKHPWLELSRVYKETTENVRVTVIPFYLGHTTIEDTSFHWWRYCVRLENFSEFSVQLRERHWKIFSQTNMLQTIKGRGVVGVEPLLTKGEPAYQYSSHVNLQDRSGHMWGTFKMQREDGYTFECRIPPFSLESSLNSSPNTAT</sequence>
<feature type="compositionally biased region" description="Basic and acidic residues" evidence="1">
    <location>
        <begin position="137"/>
        <end position="158"/>
    </location>
</feature>
<organism evidence="3">
    <name type="scientific">Aceria tosichella</name>
    <name type="common">wheat curl mite</name>
    <dbReference type="NCBI Taxonomy" id="561515"/>
    <lineage>
        <taxon>Eukaryota</taxon>
        <taxon>Metazoa</taxon>
        <taxon>Ecdysozoa</taxon>
        <taxon>Arthropoda</taxon>
        <taxon>Chelicerata</taxon>
        <taxon>Arachnida</taxon>
        <taxon>Acari</taxon>
        <taxon>Acariformes</taxon>
        <taxon>Trombidiformes</taxon>
        <taxon>Prostigmata</taxon>
        <taxon>Eupodina</taxon>
        <taxon>Eriophyoidea</taxon>
        <taxon>Eriophyidae</taxon>
        <taxon>Eriophyinae</taxon>
        <taxon>Aceriini</taxon>
        <taxon>Aceria</taxon>
    </lineage>
</organism>
<dbReference type="Gene3D" id="2.60.40.1470">
    <property type="entry name" value="ApaG domain"/>
    <property type="match status" value="1"/>
</dbReference>
<dbReference type="Pfam" id="PF04379">
    <property type="entry name" value="DUF525"/>
    <property type="match status" value="1"/>
</dbReference>
<evidence type="ECO:0000256" key="1">
    <source>
        <dbReference type="SAM" id="MobiDB-lite"/>
    </source>
</evidence>
<dbReference type="SUPFAM" id="SSF110069">
    <property type="entry name" value="ApaG-like"/>
    <property type="match status" value="1"/>
</dbReference>
<feature type="region of interest" description="Disordered" evidence="1">
    <location>
        <begin position="99"/>
        <end position="165"/>
    </location>
</feature>
<dbReference type="SMART" id="SM00992">
    <property type="entry name" value="YccV-like"/>
    <property type="match status" value="1"/>
</dbReference>
<dbReference type="EMBL" id="GGYP01002802">
    <property type="protein sequence ID" value="MDE47573.1"/>
    <property type="molecule type" value="Transcribed_RNA"/>
</dbReference>
<gene>
    <name evidence="3" type="primary">Poldip2</name>
    <name evidence="3" type="ORF">g.20103</name>
</gene>
<accession>A0A6G1SCA6</accession>
<dbReference type="GO" id="GO:0042645">
    <property type="term" value="C:mitochondrial nucleoid"/>
    <property type="evidence" value="ECO:0007669"/>
    <property type="project" value="TreeGrafter"/>
</dbReference>
<feature type="domain" description="ApaG" evidence="2">
    <location>
        <begin position="274"/>
        <end position="399"/>
    </location>
</feature>
<dbReference type="PANTHER" id="PTHR14289">
    <property type="entry name" value="F-BOX ONLY PROTEIN 3"/>
    <property type="match status" value="1"/>
</dbReference>
<dbReference type="PROSITE" id="PS51087">
    <property type="entry name" value="APAG"/>
    <property type="match status" value="1"/>
</dbReference>
<dbReference type="GO" id="GO:0005634">
    <property type="term" value="C:nucleus"/>
    <property type="evidence" value="ECO:0007669"/>
    <property type="project" value="TreeGrafter"/>
</dbReference>
<reference evidence="3" key="1">
    <citation type="submission" date="2018-10" db="EMBL/GenBank/DDBJ databases">
        <title>Transcriptome assembly of Aceria tosichella (Wheat curl mite) Type 2.</title>
        <authorList>
            <person name="Scully E.D."/>
            <person name="Geib S.M."/>
            <person name="Palmer N.A."/>
            <person name="Gupta A.K."/>
            <person name="Sarath G."/>
            <person name="Tatineni S."/>
        </authorList>
    </citation>
    <scope>NUCLEOTIDE SEQUENCE</scope>
    <source>
        <strain evidence="3">LincolnNE</strain>
    </source>
</reference>
<protein>
    <submittedName>
        <fullName evidence="3">Polymerase delta-interacting protein 2</fullName>
    </submittedName>
</protein>
<dbReference type="InterPro" id="IPR036767">
    <property type="entry name" value="ApaG_sf"/>
</dbReference>
<evidence type="ECO:0000259" key="2">
    <source>
        <dbReference type="PROSITE" id="PS51087"/>
    </source>
</evidence>
<dbReference type="GO" id="GO:0070987">
    <property type="term" value="P:error-free translesion synthesis"/>
    <property type="evidence" value="ECO:0007669"/>
    <property type="project" value="TreeGrafter"/>
</dbReference>
<name>A0A6G1SCA6_9ACAR</name>